<name>A0ABV8FEK9_9ACTN</name>
<sequence length="1488" mass="156661">MAVRDLIIDIKSRWDERGSKAAEEALKKTEEAAKRSQRELERMERAAAKARAEMEATGQTVSVFGAAAVAGIGMAVKAAVDWESAWVGVTKTVEGTPQQMAALEGALRSLARELPATHAEIAAVAEAAGQLGIKRESIIGFTRTMVALGETTDLSAEQAATALARLSNIMGTPQQEVGRLGASLVALGNAGASTESEIVEMALRIAGAGKTIGLSEGQVLGFASALSSVGINAEAGGSSISRVMITIAQAVDAGGQQVERFAQVAGMSADEFSTAFREDAGSALGAFIEGLGRVEASGGSLFQTLQQLGFSEIEVRDALLRTAQAGSLLTDSLRLGEQAWSDNTALAEEAAKRYETTASKLKVAQNNVTDLGITIGETFLPVLGEAAEHTSGWIALLQDLPEPVKAAGGVVGGLAGVVTLAGGAAMIAVPKMVDFTKTLEGMGPRGAAMASRLSAVGSFLMGPWGAALAAATVLTIAFADMQAEAAGRVKEFTDAIIEDHGVVAALTKEKIAFRLVDDGLIESAKQLGLNLDLVTGAFSGNKEQAAALTKQLDEMFEARMGKSSGIAFPWDEDARKIKNETDAILTLKDSLGEYGRQLDAARGKAQDHADVSGKAEVKVNSLETAMKGLSVEMGGQGRVAGDLSSFMQGLATTYGLVGDDASKAAQKMIDSWSSAFSQFGDMSSVLQDLGSSGGGGSSAADRQAAAVERLAEVQRTGADKIKRAQRDVADAHEQASERSVEAQERIEDAQEALTAAVEEAARKEADAVQAVADAQERVAERREALATATEEAARKEADAAQSVADAQEKIGERQEALAAAAERAAQREADAVQKIADARQRVADVAEDSGRKIESATRRVADVQEDAAQREIAAERRLQDSHARTIEAEQDLVEARERAAQRLEDLARSQASGVLDEEGAQIALERARERLDEVNADPEASSLDRREADLAFRRAVERLEEIKRRNAELQTELADANRAGIEGSTEVIGAKERIAAAIEAEREAEAALAKQREEAARAVADAEQALADARREAARQQEDAARSLAEAEASLTQVRLDGAKDILKAQKDISDAQKEAADASAALDRTRIEGAKDVLKAQKDISDAEKAAAEAAVELDRTRAASAQDVLKARKDIADAEAEAAKATRDAARDISDAEESLRKARQDAARDTVKANQDVRDSWVDLGGTVAVTTTQYLAELEKQVKDQENWADNLISLAGRVPDEMLKELAELGPGGAKVVQLATQMSGEELQRFIALHGKSGKEAGDTFAENLAAAGPVLRSIAQTRGQEIADRVREGMDGGRTSVFEAARRIGVEIDNGIGKDRTVTVFVKTDYQDDLSREALRAAVGLSHASGGIDRYESGGIERYAVGGLRRPTGPMIAGRPMVLFGEGAGDEAFIPYDQQYRARAEGLLSQVAHDFGGVFLKPGGPSGGDGGAAPLPSMLAGQGGTSYNITVQVPPGGDLAAVGAVTVKAIQEYERRSGSTWRRTP</sequence>
<evidence type="ECO:0000256" key="1">
    <source>
        <dbReference type="ARBA" id="ARBA00022612"/>
    </source>
</evidence>
<keyword evidence="4" id="KW-1133">Transmembrane helix</keyword>
<proteinExistence type="predicted"/>
<accession>A0ABV8FEK9</accession>
<feature type="domain" description="Phage tail tape measure protein" evidence="5">
    <location>
        <begin position="107"/>
        <end position="294"/>
    </location>
</feature>
<evidence type="ECO:0000313" key="6">
    <source>
        <dbReference type="EMBL" id="MFC3986784.1"/>
    </source>
</evidence>
<dbReference type="RefSeq" id="WP_386197134.1">
    <property type="nucleotide sequence ID" value="NZ_JBHSBC010000067.1"/>
</dbReference>
<evidence type="ECO:0000259" key="5">
    <source>
        <dbReference type="Pfam" id="PF10145"/>
    </source>
</evidence>
<keyword evidence="7" id="KW-1185">Reference proteome</keyword>
<dbReference type="NCBIfam" id="TIGR01760">
    <property type="entry name" value="tape_meas_TP901"/>
    <property type="match status" value="1"/>
</dbReference>
<dbReference type="Pfam" id="PF10145">
    <property type="entry name" value="PhageMin_Tail"/>
    <property type="match status" value="1"/>
</dbReference>
<keyword evidence="4" id="KW-0812">Transmembrane</keyword>
<dbReference type="InterPro" id="IPR010090">
    <property type="entry name" value="Phage_tape_meas"/>
</dbReference>
<feature type="transmembrane region" description="Helical" evidence="4">
    <location>
        <begin position="406"/>
        <end position="429"/>
    </location>
</feature>
<evidence type="ECO:0000256" key="3">
    <source>
        <dbReference type="SAM" id="MobiDB-lite"/>
    </source>
</evidence>
<keyword evidence="4" id="KW-0472">Membrane</keyword>
<gene>
    <name evidence="6" type="ORF">ACFOYY_42110</name>
</gene>
<keyword evidence="2" id="KW-0175">Coiled coil</keyword>
<dbReference type="EMBL" id="JBHSBC010000067">
    <property type="protein sequence ID" value="MFC3986784.1"/>
    <property type="molecule type" value="Genomic_DNA"/>
</dbReference>
<organism evidence="6 7">
    <name type="scientific">Streptosporangium jomthongense</name>
    <dbReference type="NCBI Taxonomy" id="1193683"/>
    <lineage>
        <taxon>Bacteria</taxon>
        <taxon>Bacillati</taxon>
        <taxon>Actinomycetota</taxon>
        <taxon>Actinomycetes</taxon>
        <taxon>Streptosporangiales</taxon>
        <taxon>Streptosporangiaceae</taxon>
        <taxon>Streptosporangium</taxon>
    </lineage>
</organism>
<evidence type="ECO:0000256" key="4">
    <source>
        <dbReference type="SAM" id="Phobius"/>
    </source>
</evidence>
<feature type="transmembrane region" description="Helical" evidence="4">
    <location>
        <begin position="450"/>
        <end position="479"/>
    </location>
</feature>
<evidence type="ECO:0000313" key="7">
    <source>
        <dbReference type="Proteomes" id="UP001595698"/>
    </source>
</evidence>
<reference evidence="7" key="1">
    <citation type="journal article" date="2019" name="Int. J. Syst. Evol. Microbiol.">
        <title>The Global Catalogue of Microorganisms (GCM) 10K type strain sequencing project: providing services to taxonomists for standard genome sequencing and annotation.</title>
        <authorList>
            <consortium name="The Broad Institute Genomics Platform"/>
            <consortium name="The Broad Institute Genome Sequencing Center for Infectious Disease"/>
            <person name="Wu L."/>
            <person name="Ma J."/>
        </authorList>
    </citation>
    <scope>NUCLEOTIDE SEQUENCE [LARGE SCALE GENOMIC DNA]</scope>
    <source>
        <strain evidence="7">TBRC 7912</strain>
    </source>
</reference>
<feature type="region of interest" description="Disordered" evidence="3">
    <location>
        <begin position="718"/>
        <end position="746"/>
    </location>
</feature>
<dbReference type="PANTHER" id="PTHR37813">
    <property type="entry name" value="FELS-2 PROPHAGE PROTEIN"/>
    <property type="match status" value="1"/>
</dbReference>
<comment type="caution">
    <text evidence="6">The sequence shown here is derived from an EMBL/GenBank/DDBJ whole genome shotgun (WGS) entry which is preliminary data.</text>
</comment>
<evidence type="ECO:0000256" key="2">
    <source>
        <dbReference type="SAM" id="Coils"/>
    </source>
</evidence>
<feature type="coiled-coil region" evidence="2">
    <location>
        <begin position="19"/>
        <end position="60"/>
    </location>
</feature>
<keyword evidence="1" id="KW-1188">Viral release from host cell</keyword>
<protein>
    <submittedName>
        <fullName evidence="6">Phage tail tape measure protein</fullName>
    </submittedName>
</protein>
<dbReference type="Proteomes" id="UP001595698">
    <property type="component" value="Unassembled WGS sequence"/>
</dbReference>
<dbReference type="PANTHER" id="PTHR37813:SF1">
    <property type="entry name" value="FELS-2 PROPHAGE PROTEIN"/>
    <property type="match status" value="1"/>
</dbReference>